<dbReference type="PANTHER" id="PTHR35738:SF3">
    <property type="entry name" value="OS05G0577800 PROTEIN"/>
    <property type="match status" value="1"/>
</dbReference>
<proteinExistence type="predicted"/>
<comment type="caution">
    <text evidence="1">The sequence shown here is derived from an EMBL/GenBank/DDBJ whole genome shotgun (WGS) entry which is preliminary data.</text>
</comment>
<dbReference type="Proteomes" id="UP001206925">
    <property type="component" value="Unassembled WGS sequence"/>
</dbReference>
<evidence type="ECO:0000313" key="2">
    <source>
        <dbReference type="Proteomes" id="UP001206925"/>
    </source>
</evidence>
<dbReference type="PANTHER" id="PTHR35738">
    <property type="entry name" value="OS05G0577800 PROTEIN"/>
    <property type="match status" value="1"/>
</dbReference>
<evidence type="ECO:0000313" key="1">
    <source>
        <dbReference type="EMBL" id="KAI7728653.1"/>
    </source>
</evidence>
<accession>A0AAD5G5Y3</accession>
<name>A0AAD5G5Y3_AMBAR</name>
<keyword evidence="2" id="KW-1185">Reference proteome</keyword>
<dbReference type="AlphaFoldDB" id="A0AAD5G5Y3"/>
<sequence>MRLKATMAQAIWQRFQGNKCWIFLSNREEIVAVETCYVHERLKKSPLLITSWACQPVAKPLLLQNLPVKFCRGLRPPTPSPVTFCLIPMATSSYEDYWKYSIQVFTLISQICECKMKILRAGRLKAVNRRIKVIENKLEILLTEDIMLESPYNLLFGKLALRCLFDDYFEDTKHFSTKLFTDDHHVDNCYYILETAAL</sequence>
<protein>
    <submittedName>
        <fullName evidence="1">Uncharacterized protein</fullName>
    </submittedName>
</protein>
<organism evidence="1 2">
    <name type="scientific">Ambrosia artemisiifolia</name>
    <name type="common">Common ragweed</name>
    <dbReference type="NCBI Taxonomy" id="4212"/>
    <lineage>
        <taxon>Eukaryota</taxon>
        <taxon>Viridiplantae</taxon>
        <taxon>Streptophyta</taxon>
        <taxon>Embryophyta</taxon>
        <taxon>Tracheophyta</taxon>
        <taxon>Spermatophyta</taxon>
        <taxon>Magnoliopsida</taxon>
        <taxon>eudicotyledons</taxon>
        <taxon>Gunneridae</taxon>
        <taxon>Pentapetalae</taxon>
        <taxon>asterids</taxon>
        <taxon>campanulids</taxon>
        <taxon>Asterales</taxon>
        <taxon>Asteraceae</taxon>
        <taxon>Asteroideae</taxon>
        <taxon>Heliantheae alliance</taxon>
        <taxon>Heliantheae</taxon>
        <taxon>Ambrosia</taxon>
    </lineage>
</organism>
<gene>
    <name evidence="1" type="ORF">M8C21_010673</name>
</gene>
<dbReference type="EMBL" id="JAMZMK010011175">
    <property type="protein sequence ID" value="KAI7728653.1"/>
    <property type="molecule type" value="Genomic_DNA"/>
</dbReference>
<reference evidence="1" key="1">
    <citation type="submission" date="2022-06" db="EMBL/GenBank/DDBJ databases">
        <title>Uncovering the hologenomic basis of an extraordinary plant invasion.</title>
        <authorList>
            <person name="Bieker V.C."/>
            <person name="Martin M.D."/>
            <person name="Gilbert T."/>
            <person name="Hodgins K."/>
            <person name="Battlay P."/>
            <person name="Petersen B."/>
            <person name="Wilson J."/>
        </authorList>
    </citation>
    <scope>NUCLEOTIDE SEQUENCE</scope>
    <source>
        <strain evidence="1">AA19_3_7</strain>
        <tissue evidence="1">Leaf</tissue>
    </source>
</reference>